<proteinExistence type="predicted"/>
<evidence type="ECO:0000313" key="1">
    <source>
        <dbReference type="EMBL" id="MBC9719512.1"/>
    </source>
</evidence>
<dbReference type="RefSeq" id="WP_187819916.1">
    <property type="nucleotide sequence ID" value="NZ_JACTVJ010000045.1"/>
</dbReference>
<dbReference type="EMBL" id="JACTVJ010000045">
    <property type="protein sequence ID" value="MBC9719512.1"/>
    <property type="molecule type" value="Genomic_DNA"/>
</dbReference>
<sequence length="256" mass="27928">MSRYHQSQVLKVAELIARRLRTTALRADVTDIDDWWDRIAPKVQQEILAGQSALAKLARGYLTEHAALNGVRLSPVVVQADAAQVAQALRVTGPVAFKTQMASSGSEAAAQRVMASQLQGAASRLVLAGDRETVMATFRARGEMAGWRRVSGGGRTCAFCSMLIGRGAVYSKTTSTFRSHDRCSCSAEPLYRREPEPPEVLGRFAVRTVAAVRFAEPARHRSGHCRLHRTTCLARCDGRSRACGGQDLPGRGPRRR</sequence>
<dbReference type="Pfam" id="PF25310">
    <property type="entry name" value="VG15"/>
    <property type="match status" value="1"/>
</dbReference>
<accession>A0ABR7SVH6</accession>
<reference evidence="1 2" key="1">
    <citation type="submission" date="2020-08" db="EMBL/GenBank/DDBJ databases">
        <title>Genemic of Streptomyces polyaspartic.</title>
        <authorList>
            <person name="Liu W."/>
        </authorList>
    </citation>
    <scope>NUCLEOTIDE SEQUENCE [LARGE SCALE GENOMIC DNA]</scope>
    <source>
        <strain evidence="1 2">TRM66268-LWL</strain>
    </source>
</reference>
<evidence type="ECO:0000313" key="2">
    <source>
        <dbReference type="Proteomes" id="UP000642284"/>
    </source>
</evidence>
<protein>
    <submittedName>
        <fullName evidence="1">Uncharacterized protein</fullName>
    </submittedName>
</protein>
<gene>
    <name evidence="1" type="ORF">H9Y04_44140</name>
</gene>
<name>A0ABR7SVH6_9ACTN</name>
<organism evidence="1 2">
    <name type="scientific">Streptomyces polyasparticus</name>
    <dbReference type="NCBI Taxonomy" id="2767826"/>
    <lineage>
        <taxon>Bacteria</taxon>
        <taxon>Bacillati</taxon>
        <taxon>Actinomycetota</taxon>
        <taxon>Actinomycetes</taxon>
        <taxon>Kitasatosporales</taxon>
        <taxon>Streptomycetaceae</taxon>
        <taxon>Streptomyces</taxon>
    </lineage>
</organism>
<dbReference type="Proteomes" id="UP000642284">
    <property type="component" value="Unassembled WGS sequence"/>
</dbReference>
<comment type="caution">
    <text evidence="1">The sequence shown here is derived from an EMBL/GenBank/DDBJ whole genome shotgun (WGS) entry which is preliminary data.</text>
</comment>
<dbReference type="InterPro" id="IPR057369">
    <property type="entry name" value="VG15"/>
</dbReference>
<keyword evidence="2" id="KW-1185">Reference proteome</keyword>